<dbReference type="PANTHER" id="PTHR36974">
    <property type="entry name" value="MEMBRANE PROTEIN-RELATED"/>
    <property type="match status" value="1"/>
</dbReference>
<keyword evidence="1" id="KW-1133">Transmembrane helix</keyword>
<evidence type="ECO:0008006" key="4">
    <source>
        <dbReference type="Google" id="ProtNLM"/>
    </source>
</evidence>
<protein>
    <recommendedName>
        <fullName evidence="4">DoxX family membrane protein</fullName>
    </recommendedName>
</protein>
<organism evidence="2 3">
    <name type="scientific">Mycobacterium gordonae</name>
    <dbReference type="NCBI Taxonomy" id="1778"/>
    <lineage>
        <taxon>Bacteria</taxon>
        <taxon>Bacillati</taxon>
        <taxon>Actinomycetota</taxon>
        <taxon>Actinomycetes</taxon>
        <taxon>Mycobacteriales</taxon>
        <taxon>Mycobacteriaceae</taxon>
        <taxon>Mycobacterium</taxon>
    </lineage>
</organism>
<keyword evidence="1" id="KW-0472">Membrane</keyword>
<evidence type="ECO:0000313" key="3">
    <source>
        <dbReference type="Proteomes" id="UP000193928"/>
    </source>
</evidence>
<name>A0A1X1VED2_MYCGO</name>
<comment type="caution">
    <text evidence="2">The sequence shown here is derived from an EMBL/GenBank/DDBJ whole genome shotgun (WGS) entry which is preliminary data.</text>
</comment>
<dbReference type="PANTHER" id="PTHR36974:SF1">
    <property type="entry name" value="DOXX FAMILY MEMBRANE PROTEIN"/>
    <property type="match status" value="1"/>
</dbReference>
<dbReference type="EMBL" id="LQOY01000245">
    <property type="protein sequence ID" value="ORV67393.1"/>
    <property type="molecule type" value="Genomic_DNA"/>
</dbReference>
<proteinExistence type="predicted"/>
<evidence type="ECO:0000313" key="2">
    <source>
        <dbReference type="EMBL" id="ORV67393.1"/>
    </source>
</evidence>
<sequence>MRTTVTTRTVGRLVLGAFLIFAGVAHLGFARTSFYAQVPRWLPLNADFVVVASGVVEIVLGVGLLALAHRRAAMGWVVALFFVLVFPGNIAQFLSHTDAFGLDSDVARGIRLLFQPLLVIWALWCIDARFKSIA</sequence>
<reference evidence="2 3" key="1">
    <citation type="submission" date="2016-01" db="EMBL/GenBank/DDBJ databases">
        <title>The new phylogeny of the genus Mycobacterium.</title>
        <authorList>
            <person name="Tarcisio F."/>
            <person name="Conor M."/>
            <person name="Antonella G."/>
            <person name="Elisabetta G."/>
            <person name="Giulia F.S."/>
            <person name="Sara T."/>
            <person name="Anna F."/>
            <person name="Clotilde B."/>
            <person name="Roberto B."/>
            <person name="Veronica D.S."/>
            <person name="Fabio R."/>
            <person name="Monica P."/>
            <person name="Olivier J."/>
            <person name="Enrico T."/>
            <person name="Nicola S."/>
        </authorList>
    </citation>
    <scope>NUCLEOTIDE SEQUENCE [LARGE SCALE GENOMIC DNA]</scope>
    <source>
        <strain evidence="2 3">DSM 44160</strain>
    </source>
</reference>
<accession>A0A1X1VED2</accession>
<feature type="transmembrane region" description="Helical" evidence="1">
    <location>
        <begin position="74"/>
        <end position="94"/>
    </location>
</feature>
<keyword evidence="1" id="KW-0812">Transmembrane</keyword>
<feature type="transmembrane region" description="Helical" evidence="1">
    <location>
        <begin position="106"/>
        <end position="126"/>
    </location>
</feature>
<evidence type="ECO:0000256" key="1">
    <source>
        <dbReference type="SAM" id="Phobius"/>
    </source>
</evidence>
<dbReference type="AlphaFoldDB" id="A0A1X1VED2"/>
<keyword evidence="3" id="KW-1185">Reference proteome</keyword>
<feature type="transmembrane region" description="Helical" evidence="1">
    <location>
        <begin position="46"/>
        <end position="67"/>
    </location>
</feature>
<dbReference type="Proteomes" id="UP000193928">
    <property type="component" value="Unassembled WGS sequence"/>
</dbReference>
<gene>
    <name evidence="2" type="ORF">AWC08_08485</name>
</gene>